<reference evidence="2 3" key="1">
    <citation type="submission" date="2019-10" db="EMBL/GenBank/DDBJ databases">
        <authorList>
            <person name="Dong K."/>
        </authorList>
    </citation>
    <scope>NUCLEOTIDE SEQUENCE [LARGE SCALE GENOMIC DNA]</scope>
    <source>
        <strain evidence="3">dk4302</strain>
    </source>
</reference>
<dbReference type="AlphaFoldDB" id="A0A5Q0Q979"/>
<accession>A0A5Q0Q979</accession>
<evidence type="ECO:0000313" key="2">
    <source>
        <dbReference type="EMBL" id="QGA25401.1"/>
    </source>
</evidence>
<feature type="coiled-coil region" evidence="1">
    <location>
        <begin position="206"/>
        <end position="240"/>
    </location>
</feature>
<gene>
    <name evidence="2" type="ORF">GFH32_03270</name>
</gene>
<name>A0A5Q0Q979_9SPHI</name>
<dbReference type="RefSeq" id="WP_153509724.1">
    <property type="nucleotide sequence ID" value="NZ_CP045652.1"/>
</dbReference>
<evidence type="ECO:0000313" key="3">
    <source>
        <dbReference type="Proteomes" id="UP000326921"/>
    </source>
</evidence>
<dbReference type="EMBL" id="CP045652">
    <property type="protein sequence ID" value="QGA25401.1"/>
    <property type="molecule type" value="Genomic_DNA"/>
</dbReference>
<keyword evidence="3" id="KW-1185">Reference proteome</keyword>
<dbReference type="SUPFAM" id="SSF52540">
    <property type="entry name" value="P-loop containing nucleoside triphosphate hydrolases"/>
    <property type="match status" value="1"/>
</dbReference>
<dbReference type="Proteomes" id="UP000326921">
    <property type="component" value="Chromosome"/>
</dbReference>
<proteinExistence type="predicted"/>
<protein>
    <submittedName>
        <fullName evidence="2">Uncharacterized protein</fullName>
    </submittedName>
</protein>
<dbReference type="InterPro" id="IPR027417">
    <property type="entry name" value="P-loop_NTPase"/>
</dbReference>
<keyword evidence="1" id="KW-0175">Coiled coil</keyword>
<dbReference type="Gene3D" id="3.40.50.300">
    <property type="entry name" value="P-loop containing nucleotide triphosphate hydrolases"/>
    <property type="match status" value="1"/>
</dbReference>
<dbReference type="KEGG" id="sphe:GFH32_03270"/>
<organism evidence="2 3">
    <name type="scientific">Sphingobacterium zhuxiongii</name>
    <dbReference type="NCBI Taxonomy" id="2662364"/>
    <lineage>
        <taxon>Bacteria</taxon>
        <taxon>Pseudomonadati</taxon>
        <taxon>Bacteroidota</taxon>
        <taxon>Sphingobacteriia</taxon>
        <taxon>Sphingobacteriales</taxon>
        <taxon>Sphingobacteriaceae</taxon>
        <taxon>Sphingobacterium</taxon>
    </lineage>
</organism>
<sequence>MSKVKKITVSNLKAISNLTADFNGCTAIITGGNNKGKSSFLKSLPDRLKQVKPDVILKDGESEGFAEWELTTGEKLIWQFDNKTKAGEKLIFITKDNIKTSLTRELADRYFPKGFDIDKFLKEGPKIQREMLQKIVGIDFADIDTRYKQAYENRTFANKQVEIEKLKLIDIDETLPTEPSDYLELQKELAGIDSHNEKYTYVENGMQEKQRQIDAQEQELIRLQGLLEEVKQKIKELNEDIDRGLKWLGIEENKPKTKDEADNIDRKILDIIETNSKIEKNNKAKLIKKEYDKYVKEAKAADELVKSIEKEKLNLIKKAKLPDGFGFSDDGVTYLGHSLSKEQLSSSAIYIAALKLAALNIGEVKTLHFDASYLDKNSLQDIEKWAEENDLQLLIERPDFDGGEIEYHLINDAVA</sequence>
<evidence type="ECO:0000256" key="1">
    <source>
        <dbReference type="SAM" id="Coils"/>
    </source>
</evidence>